<proteinExistence type="predicted"/>
<dbReference type="InterPro" id="IPR011613">
    <property type="entry name" value="GH15-like"/>
</dbReference>
<dbReference type="PANTHER" id="PTHR31616:SF0">
    <property type="entry name" value="GLUCAN 1,4-ALPHA-GLUCOSIDASE"/>
    <property type="match status" value="1"/>
</dbReference>
<gene>
    <name evidence="3" type="ORF">Q0590_11165</name>
</gene>
<keyword evidence="4" id="KW-1185">Reference proteome</keyword>
<evidence type="ECO:0000259" key="2">
    <source>
        <dbReference type="Pfam" id="PF19291"/>
    </source>
</evidence>
<dbReference type="InterPro" id="IPR008928">
    <property type="entry name" value="6-hairpin_glycosidase_sf"/>
</dbReference>
<dbReference type="EMBL" id="JAUKPO010000005">
    <property type="protein sequence ID" value="MDO1446816.1"/>
    <property type="molecule type" value="Genomic_DNA"/>
</dbReference>
<evidence type="ECO:0000313" key="3">
    <source>
        <dbReference type="EMBL" id="MDO1446816.1"/>
    </source>
</evidence>
<dbReference type="InterPro" id="IPR045582">
    <property type="entry name" value="Trehalase-like_N"/>
</dbReference>
<feature type="domain" description="Trehalase-like N-terminal" evidence="2">
    <location>
        <begin position="7"/>
        <end position="145"/>
    </location>
</feature>
<sequence>MTERPYHPIANYGIIGNLHTVALVSLQGSIDFMCFTRFDSPTVFASLLDNQKGGFFEIKPDLDELNYKQLYLPDTNVLLTRFLSEKGVAELTDFMPVKEKEKNCVLVRSITATRGKMAFTMHCNPRFDYARADHTIEGTTHEVIFTSKGEDKTAFRLISGIPLEIRGKDVVAHFTLCEKEKADFVIEAISIEKNRSVEESLTYYTNEGFYETVNYWKRWIGKSKYKGRWLEMVNRSALTLKLLTSYQFGSSVAAATFGLPSVIGGERNWDYRYTWIRDAAFTMYAFLRLGLMDEAHAFMHWIEKELTTITRKDEPLQLMYGLDGHTTIHEEELLHLEGYRQSSPVRIGNGAFSQLQLDIYGELIDSIYLFNKYGGPITYEFWQKMEPQIEYVCHNWQNPDHGIWEVRDEQREFLQSRVMCWVALDRAIRIADSRSFPSPIDKWRKIRDEIYRDVFTNFWSEKKQAFVQYKGSDVLDAAALLMPLIRFISPFEPKWLSTLDAIEKELVSDSLVYRYRTDKGATDGLAGEEGTFTMCSFWYVECLSRSGKIEKARLYFEKMLGYANHLGLFAEQLGFRGEHLGNFPQAFTHLGLISAAFELDAKLTGWEADQHIKDPSIG</sequence>
<protein>
    <submittedName>
        <fullName evidence="3">Glycoside hydrolase family 15 protein</fullName>
    </submittedName>
</protein>
<reference evidence="3" key="1">
    <citation type="submission" date="2023-07" db="EMBL/GenBank/DDBJ databases">
        <title>The genome sequence of Rhodocytophaga aerolata KACC 12507.</title>
        <authorList>
            <person name="Zhang X."/>
        </authorList>
    </citation>
    <scope>NUCLEOTIDE SEQUENCE</scope>
    <source>
        <strain evidence="3">KACC 12507</strain>
    </source>
</reference>
<dbReference type="GO" id="GO:0016787">
    <property type="term" value="F:hydrolase activity"/>
    <property type="evidence" value="ECO:0007669"/>
    <property type="project" value="UniProtKB-KW"/>
</dbReference>
<dbReference type="Pfam" id="PF00723">
    <property type="entry name" value="Glyco_hydro_15"/>
    <property type="match status" value="1"/>
</dbReference>
<name>A0ABT8R555_9BACT</name>
<feature type="domain" description="GH15-like" evidence="1">
    <location>
        <begin position="230"/>
        <end position="596"/>
    </location>
</feature>
<evidence type="ECO:0000313" key="4">
    <source>
        <dbReference type="Proteomes" id="UP001168528"/>
    </source>
</evidence>
<dbReference type="InterPro" id="IPR012341">
    <property type="entry name" value="6hp_glycosidase-like_sf"/>
</dbReference>
<dbReference type="Gene3D" id="1.50.10.10">
    <property type="match status" value="1"/>
</dbReference>
<dbReference type="RefSeq" id="WP_302037621.1">
    <property type="nucleotide sequence ID" value="NZ_JAUKPO010000005.1"/>
</dbReference>
<organism evidence="3 4">
    <name type="scientific">Rhodocytophaga aerolata</name>
    <dbReference type="NCBI Taxonomy" id="455078"/>
    <lineage>
        <taxon>Bacteria</taxon>
        <taxon>Pseudomonadati</taxon>
        <taxon>Bacteroidota</taxon>
        <taxon>Cytophagia</taxon>
        <taxon>Cytophagales</taxon>
        <taxon>Rhodocytophagaceae</taxon>
        <taxon>Rhodocytophaga</taxon>
    </lineage>
</organism>
<keyword evidence="3" id="KW-0378">Hydrolase</keyword>
<dbReference type="PANTHER" id="PTHR31616">
    <property type="entry name" value="TREHALASE"/>
    <property type="match status" value="1"/>
</dbReference>
<dbReference type="SUPFAM" id="SSF48208">
    <property type="entry name" value="Six-hairpin glycosidases"/>
    <property type="match status" value="1"/>
</dbReference>
<comment type="caution">
    <text evidence="3">The sequence shown here is derived from an EMBL/GenBank/DDBJ whole genome shotgun (WGS) entry which is preliminary data.</text>
</comment>
<evidence type="ECO:0000259" key="1">
    <source>
        <dbReference type="Pfam" id="PF00723"/>
    </source>
</evidence>
<dbReference type="Proteomes" id="UP001168528">
    <property type="component" value="Unassembled WGS sequence"/>
</dbReference>
<dbReference type="Pfam" id="PF19291">
    <property type="entry name" value="TREH_N"/>
    <property type="match status" value="1"/>
</dbReference>
<accession>A0ABT8R555</accession>